<name>A0A1R0GL70_9FUNG</name>
<evidence type="ECO:0000259" key="1">
    <source>
        <dbReference type="Pfam" id="PF19259"/>
    </source>
</evidence>
<dbReference type="EMBL" id="LSSL01007767">
    <property type="protein sequence ID" value="OLY77635.1"/>
    <property type="molecule type" value="Genomic_DNA"/>
</dbReference>
<protein>
    <recommendedName>
        <fullName evidence="1">Ty3 transposon capsid-like protein domain-containing protein</fullName>
    </recommendedName>
</protein>
<dbReference type="Proteomes" id="UP000187455">
    <property type="component" value="Unassembled WGS sequence"/>
</dbReference>
<feature type="domain" description="Ty3 transposon capsid-like protein" evidence="1">
    <location>
        <begin position="43"/>
        <end position="204"/>
    </location>
</feature>
<dbReference type="STRING" id="133383.A0A1R0GL70"/>
<comment type="caution">
    <text evidence="2">The sequence shown here is derived from an EMBL/GenBank/DDBJ whole genome shotgun (WGS) entry which is preliminary data.</text>
</comment>
<sequence length="252" mass="29629">MSYQVPEEEEIIEDTIKISRRDYEDLINNGNKYSEKEPRKSTYVKLKPFGGTLKEDIDAWLFNFRIWKVALGASNEKQLIVIAASNLEKNANAWFQSWFDTLDEPYLSWRVFETEIKKLFQSPQRKRRLRDELYEVKQRNSVIEYAEKLQRIRTAIGSVAEEEALEKFIRGLKVNIRNIGLVQDPSYLSEAMKMAETFDAGSSRPWLKLNNPSINWRNDIISFDETPPLLLKHIEIKDMVGFRAINEYLLQN</sequence>
<dbReference type="PANTHER" id="PTHR33223:SF6">
    <property type="entry name" value="CCHC-TYPE DOMAIN-CONTAINING PROTEIN"/>
    <property type="match status" value="1"/>
</dbReference>
<gene>
    <name evidence="2" type="ORF">AYI68_g8334</name>
</gene>
<dbReference type="PANTHER" id="PTHR33223">
    <property type="entry name" value="CCHC-TYPE DOMAIN-CONTAINING PROTEIN"/>
    <property type="match status" value="1"/>
</dbReference>
<evidence type="ECO:0000313" key="3">
    <source>
        <dbReference type="Proteomes" id="UP000187455"/>
    </source>
</evidence>
<reference evidence="2 3" key="1">
    <citation type="journal article" date="2016" name="Mol. Biol. Evol.">
        <title>Genome-Wide Survey of Gut Fungi (Harpellales) Reveals the First Horizontally Transferred Ubiquitin Gene from a Mosquito Host.</title>
        <authorList>
            <person name="Wang Y."/>
            <person name="White M.M."/>
            <person name="Kvist S."/>
            <person name="Moncalvo J.M."/>
        </authorList>
    </citation>
    <scope>NUCLEOTIDE SEQUENCE [LARGE SCALE GENOMIC DNA]</scope>
    <source>
        <strain evidence="2 3">ALG-7-W6</strain>
    </source>
</reference>
<organism evidence="2 3">
    <name type="scientific">Smittium mucronatum</name>
    <dbReference type="NCBI Taxonomy" id="133383"/>
    <lineage>
        <taxon>Eukaryota</taxon>
        <taxon>Fungi</taxon>
        <taxon>Fungi incertae sedis</taxon>
        <taxon>Zoopagomycota</taxon>
        <taxon>Kickxellomycotina</taxon>
        <taxon>Harpellomycetes</taxon>
        <taxon>Harpellales</taxon>
        <taxon>Legeriomycetaceae</taxon>
        <taxon>Smittium</taxon>
    </lineage>
</organism>
<dbReference type="InterPro" id="IPR045358">
    <property type="entry name" value="Ty3_capsid"/>
</dbReference>
<dbReference type="Pfam" id="PF19259">
    <property type="entry name" value="Ty3_capsid"/>
    <property type="match status" value="1"/>
</dbReference>
<proteinExistence type="predicted"/>
<evidence type="ECO:0000313" key="2">
    <source>
        <dbReference type="EMBL" id="OLY77635.1"/>
    </source>
</evidence>
<accession>A0A1R0GL70</accession>
<dbReference type="AlphaFoldDB" id="A0A1R0GL70"/>
<dbReference type="OrthoDB" id="2250058at2759"/>
<keyword evidence="3" id="KW-1185">Reference proteome</keyword>